<dbReference type="InterPro" id="IPR006680">
    <property type="entry name" value="Amidohydro-rel"/>
</dbReference>
<dbReference type="SUPFAM" id="SSF51556">
    <property type="entry name" value="Metallo-dependent hydrolases"/>
    <property type="match status" value="1"/>
</dbReference>
<keyword evidence="3" id="KW-1185">Reference proteome</keyword>
<dbReference type="InterPro" id="IPR052358">
    <property type="entry name" value="Aro_Compnd_Degr_Hydrolases"/>
</dbReference>
<accession>A0A1P8K7U1</accession>
<dbReference type="Pfam" id="PF04909">
    <property type="entry name" value="Amidohydro_2"/>
    <property type="match status" value="1"/>
</dbReference>
<dbReference type="AlphaFoldDB" id="A0A1P8K7U1"/>
<organism evidence="2 3">
    <name type="scientific">Rhodoferax saidenbachensis</name>
    <dbReference type="NCBI Taxonomy" id="1484693"/>
    <lineage>
        <taxon>Bacteria</taxon>
        <taxon>Pseudomonadati</taxon>
        <taxon>Pseudomonadota</taxon>
        <taxon>Betaproteobacteria</taxon>
        <taxon>Burkholderiales</taxon>
        <taxon>Comamonadaceae</taxon>
        <taxon>Rhodoferax</taxon>
    </lineage>
</organism>
<reference evidence="2 3" key="1">
    <citation type="submission" date="2017-01" db="EMBL/GenBank/DDBJ databases">
        <authorList>
            <person name="Mah S.A."/>
            <person name="Swanson W.J."/>
            <person name="Moy G.W."/>
            <person name="Vacquier V.D."/>
        </authorList>
    </citation>
    <scope>NUCLEOTIDE SEQUENCE [LARGE SCALE GENOMIC DNA]</scope>
    <source>
        <strain evidence="2 3">DSM 22694</strain>
    </source>
</reference>
<dbReference type="GO" id="GO:0016787">
    <property type="term" value="F:hydrolase activity"/>
    <property type="evidence" value="ECO:0007669"/>
    <property type="project" value="UniProtKB-KW"/>
</dbReference>
<evidence type="ECO:0000313" key="3">
    <source>
        <dbReference type="Proteomes" id="UP000186110"/>
    </source>
</evidence>
<dbReference type="Proteomes" id="UP000186110">
    <property type="component" value="Chromosome"/>
</dbReference>
<name>A0A1P8K7U1_9BURK</name>
<feature type="domain" description="Amidohydrolase-related" evidence="1">
    <location>
        <begin position="9"/>
        <end position="274"/>
    </location>
</feature>
<protein>
    <submittedName>
        <fullName evidence="2">2-pyrone-4,6-dicarboxylate hydrolase</fullName>
    </submittedName>
</protein>
<dbReference type="PANTHER" id="PTHR35563:SF2">
    <property type="entry name" value="BARREL METAL-DEPENDENT HYDROLASE, PUTATIVE (AFU_ORTHOLOGUE AFUA_1G16240)-RELATED"/>
    <property type="match status" value="1"/>
</dbReference>
<dbReference type="EMBL" id="CP019239">
    <property type="protein sequence ID" value="APW42065.1"/>
    <property type="molecule type" value="Genomic_DNA"/>
</dbReference>
<sequence length="276" mass="30062">MTAPNQPRIDCHVHVFDPQRFPYAPDAWYVPNPAETGTPDLLGQVLDAHGVAHALIVGPNSGYGLDNRCLLDTLQRGAGRYKGVAVVRNDASRAELQDLQAAGVVGVAFNVALLGLDFYSDIGPLLQRLRDLGMWAQVQVQGDQLASLRPLLQDSGARLLFDHCGRPDPGQGVGQAGFAALLALAETQRAVVKLSSLSKCSAQPFPHRDAWPYVAALVQAYTPQALVWASDWPFLRAPERIDYGLVLQLMETLLPDAAARQAVYWDTPRRLFGFDA</sequence>
<dbReference type="RefSeq" id="WP_029706074.1">
    <property type="nucleotide sequence ID" value="NZ_CP019239.1"/>
</dbReference>
<gene>
    <name evidence="2" type="ORF">RS694_05635</name>
</gene>
<evidence type="ECO:0000313" key="2">
    <source>
        <dbReference type="EMBL" id="APW42065.1"/>
    </source>
</evidence>
<dbReference type="PANTHER" id="PTHR35563">
    <property type="entry name" value="BARREL METAL-DEPENDENT HYDROLASE, PUTATIVE (AFU_ORTHOLOGUE AFUA_1G16240)-RELATED"/>
    <property type="match status" value="1"/>
</dbReference>
<dbReference type="KEGG" id="rsb:RS694_05635"/>
<keyword evidence="2" id="KW-0378">Hydrolase</keyword>
<evidence type="ECO:0000259" key="1">
    <source>
        <dbReference type="Pfam" id="PF04909"/>
    </source>
</evidence>
<proteinExistence type="predicted"/>
<dbReference type="STRING" id="1484693.RS694_05635"/>
<dbReference type="Gene3D" id="3.20.20.140">
    <property type="entry name" value="Metal-dependent hydrolases"/>
    <property type="match status" value="1"/>
</dbReference>
<dbReference type="InterPro" id="IPR032466">
    <property type="entry name" value="Metal_Hydrolase"/>
</dbReference>
<dbReference type="eggNOG" id="COG3618">
    <property type="taxonomic scope" value="Bacteria"/>
</dbReference>